<reference evidence="2" key="1">
    <citation type="submission" date="2021-01" db="EMBL/GenBank/DDBJ databases">
        <authorList>
            <consortium name="Genoscope - CEA"/>
            <person name="William W."/>
        </authorList>
    </citation>
    <scope>NUCLEOTIDE SEQUENCE</scope>
</reference>
<protein>
    <submittedName>
        <fullName evidence="2">Uncharacterized protein</fullName>
    </submittedName>
</protein>
<dbReference type="EMBL" id="CAJJDM010000064">
    <property type="protein sequence ID" value="CAD8080424.1"/>
    <property type="molecule type" value="Genomic_DNA"/>
</dbReference>
<evidence type="ECO:0000313" key="3">
    <source>
        <dbReference type="Proteomes" id="UP000688137"/>
    </source>
</evidence>
<feature type="coiled-coil region" evidence="1">
    <location>
        <begin position="4"/>
        <end position="38"/>
    </location>
</feature>
<sequence>MIVNKHLSIQNKKYLCQLRKAQNQVKFAKLSLKKQLLQYIYPIVLMNHLENKNQNDLLYAQHLDFQNQFTKLYQPIKLHHHIYQAFVDYQLIKRMFIINTFSIQQIHMLGINFQRFISPQNCIIIFTKHSQAISQQKESLLQLHLIYNKST</sequence>
<dbReference type="AlphaFoldDB" id="A0A8S1MZX0"/>
<accession>A0A8S1MZX0</accession>
<dbReference type="Proteomes" id="UP000688137">
    <property type="component" value="Unassembled WGS sequence"/>
</dbReference>
<gene>
    <name evidence="2" type="ORF">PPRIM_AZ9-3.1.T0630257</name>
</gene>
<organism evidence="2 3">
    <name type="scientific">Paramecium primaurelia</name>
    <dbReference type="NCBI Taxonomy" id="5886"/>
    <lineage>
        <taxon>Eukaryota</taxon>
        <taxon>Sar</taxon>
        <taxon>Alveolata</taxon>
        <taxon>Ciliophora</taxon>
        <taxon>Intramacronucleata</taxon>
        <taxon>Oligohymenophorea</taxon>
        <taxon>Peniculida</taxon>
        <taxon>Parameciidae</taxon>
        <taxon>Paramecium</taxon>
    </lineage>
</organism>
<proteinExistence type="predicted"/>
<name>A0A8S1MZX0_PARPR</name>
<keyword evidence="1" id="KW-0175">Coiled coil</keyword>
<comment type="caution">
    <text evidence="2">The sequence shown here is derived from an EMBL/GenBank/DDBJ whole genome shotgun (WGS) entry which is preliminary data.</text>
</comment>
<keyword evidence="3" id="KW-1185">Reference proteome</keyword>
<evidence type="ECO:0000313" key="2">
    <source>
        <dbReference type="EMBL" id="CAD8080424.1"/>
    </source>
</evidence>
<evidence type="ECO:0000256" key="1">
    <source>
        <dbReference type="SAM" id="Coils"/>
    </source>
</evidence>